<name>A0ABY5E3X4_9BACT</name>
<organism evidence="8 9">
    <name type="scientific">Arcobacter roscoffensis</name>
    <dbReference type="NCBI Taxonomy" id="2961520"/>
    <lineage>
        <taxon>Bacteria</taxon>
        <taxon>Pseudomonadati</taxon>
        <taxon>Campylobacterota</taxon>
        <taxon>Epsilonproteobacteria</taxon>
        <taxon>Campylobacterales</taxon>
        <taxon>Arcobacteraceae</taxon>
        <taxon>Arcobacter</taxon>
    </lineage>
</organism>
<feature type="transmembrane region" description="Helical" evidence="7">
    <location>
        <begin position="93"/>
        <end position="114"/>
    </location>
</feature>
<evidence type="ECO:0000256" key="1">
    <source>
        <dbReference type="ARBA" id="ARBA00004651"/>
    </source>
</evidence>
<dbReference type="Proteomes" id="UP001060012">
    <property type="component" value="Chromosome"/>
</dbReference>
<dbReference type="RefSeq" id="WP_254576041.1">
    <property type="nucleotide sequence ID" value="NZ_CP100595.1"/>
</dbReference>
<evidence type="ECO:0000256" key="6">
    <source>
        <dbReference type="ARBA" id="ARBA00023136"/>
    </source>
</evidence>
<evidence type="ECO:0000256" key="2">
    <source>
        <dbReference type="ARBA" id="ARBA00007977"/>
    </source>
</evidence>
<gene>
    <name evidence="8" type="ORF">NJU99_11455</name>
</gene>
<reference evidence="8" key="1">
    <citation type="submission" date="2022-07" db="EMBL/GenBank/DDBJ databases">
        <title>Arcobacter roscoffensis sp. nov., a marine bacterium isolated from coastal seawater collected from Roscoff, France.</title>
        <authorList>
            <person name="Pascual J."/>
            <person name="Lepeaux C."/>
            <person name="Methner A."/>
            <person name="Overmann J."/>
        </authorList>
    </citation>
    <scope>NUCLEOTIDE SEQUENCE</scope>
    <source>
        <strain evidence="8">ARW1-2F2</strain>
    </source>
</reference>
<evidence type="ECO:0000313" key="8">
    <source>
        <dbReference type="EMBL" id="UTJ05860.1"/>
    </source>
</evidence>
<feature type="transmembrane region" description="Helical" evidence="7">
    <location>
        <begin position="312"/>
        <end position="333"/>
    </location>
</feature>
<feature type="transmembrane region" description="Helical" evidence="7">
    <location>
        <begin position="284"/>
        <end position="300"/>
    </location>
</feature>
<feature type="transmembrane region" description="Helical" evidence="7">
    <location>
        <begin position="66"/>
        <end position="87"/>
    </location>
</feature>
<keyword evidence="5 7" id="KW-1133">Transmembrane helix</keyword>
<evidence type="ECO:0000256" key="5">
    <source>
        <dbReference type="ARBA" id="ARBA00022989"/>
    </source>
</evidence>
<comment type="subcellular location">
    <subcellularLocation>
        <location evidence="1">Cell membrane</location>
        <topology evidence="1">Multi-pass membrane protein</topology>
    </subcellularLocation>
</comment>
<accession>A0ABY5E3X4</accession>
<dbReference type="InterPro" id="IPR004630">
    <property type="entry name" value="UPF0324_YeiH-like"/>
</dbReference>
<keyword evidence="3" id="KW-1003">Cell membrane</keyword>
<dbReference type="Pfam" id="PF03601">
    <property type="entry name" value="Cons_hypoth698"/>
    <property type="match status" value="1"/>
</dbReference>
<dbReference type="PANTHER" id="PTHR30106:SF2">
    <property type="entry name" value="UPF0324 INNER MEMBRANE PROTEIN YEIH"/>
    <property type="match status" value="1"/>
</dbReference>
<sequence length="334" mass="37271">MQNFKDFKFYKGIAYILVFTVFSFYISKIAFIENLGFSILIIAILLGIFLSNVLDRFNFIENKSSLSFCTKQLLRLAIVLYGFRLTVSDLQDIGMQGIIYSFIIVCTTFIFGYIIGVKFLKIDKQIAILISAGSSICGAAAVLATESVLKNKAYKTSLAISTVVLFGTLAMFIYPYFYNLGLLSLNEKKMALYIGGTLHEVAHVVGAANSLDNELISDNAVVVKMIRVMFLAPFLIFVALNFVPKNTQKTKLAIPWFAVLFIIVILFNSFNILEAKTIDLINEIDLFLLAMAMFALGYNTKIKEIISVGLKPLLLGFILFMLLIFVGYALVVLL</sequence>
<keyword evidence="9" id="KW-1185">Reference proteome</keyword>
<keyword evidence="4 7" id="KW-0812">Transmembrane</keyword>
<feature type="transmembrane region" description="Helical" evidence="7">
    <location>
        <begin position="157"/>
        <end position="178"/>
    </location>
</feature>
<feature type="transmembrane region" description="Helical" evidence="7">
    <location>
        <begin position="220"/>
        <end position="240"/>
    </location>
</feature>
<dbReference type="EMBL" id="CP100595">
    <property type="protein sequence ID" value="UTJ05860.1"/>
    <property type="molecule type" value="Genomic_DNA"/>
</dbReference>
<keyword evidence="6 7" id="KW-0472">Membrane</keyword>
<feature type="transmembrane region" description="Helical" evidence="7">
    <location>
        <begin position="252"/>
        <end position="272"/>
    </location>
</feature>
<proteinExistence type="inferred from homology"/>
<evidence type="ECO:0000256" key="4">
    <source>
        <dbReference type="ARBA" id="ARBA00022692"/>
    </source>
</evidence>
<protein>
    <submittedName>
        <fullName evidence="8">YeiH family protein</fullName>
    </submittedName>
</protein>
<dbReference type="NCBIfam" id="TIGR00698">
    <property type="entry name" value="YeiH family putative sulfate export transporter"/>
    <property type="match status" value="1"/>
</dbReference>
<evidence type="ECO:0000256" key="3">
    <source>
        <dbReference type="ARBA" id="ARBA00022475"/>
    </source>
</evidence>
<feature type="transmembrane region" description="Helical" evidence="7">
    <location>
        <begin position="12"/>
        <end position="31"/>
    </location>
</feature>
<feature type="transmembrane region" description="Helical" evidence="7">
    <location>
        <begin position="126"/>
        <end position="145"/>
    </location>
</feature>
<evidence type="ECO:0000256" key="7">
    <source>
        <dbReference type="SAM" id="Phobius"/>
    </source>
</evidence>
<feature type="transmembrane region" description="Helical" evidence="7">
    <location>
        <begin position="37"/>
        <end position="54"/>
    </location>
</feature>
<dbReference type="PANTHER" id="PTHR30106">
    <property type="entry name" value="INNER MEMBRANE PROTEIN YEIH-RELATED"/>
    <property type="match status" value="1"/>
</dbReference>
<dbReference type="InterPro" id="IPR018383">
    <property type="entry name" value="UPF0324_pro"/>
</dbReference>
<evidence type="ECO:0000313" key="9">
    <source>
        <dbReference type="Proteomes" id="UP001060012"/>
    </source>
</evidence>
<comment type="similarity">
    <text evidence="2">Belongs to the UPF0324 family.</text>
</comment>